<reference evidence="1 2" key="1">
    <citation type="submission" date="2019-02" db="EMBL/GenBank/DDBJ databases">
        <title>Opniocepnalus argus genome.</title>
        <authorList>
            <person name="Zhou C."/>
            <person name="Xiao S."/>
        </authorList>
    </citation>
    <scope>NUCLEOTIDE SEQUENCE [LARGE SCALE GENOMIC DNA]</scope>
    <source>
        <strain evidence="1">OARG1902GOOAL</strain>
        <tissue evidence="1">Muscle</tissue>
    </source>
</reference>
<sequence length="124" mass="13812">MGKFLQSESCAQKGPFIIGVSMKFKQQFVIQKGKSMPATEKHIKHLKEETQRHQNVRHSIVVLVVLNIRHVTLCTQKLSGQAKAATQRVDTKHMHGPVTLNPCVHHKSVLISEGFLSLGEVLAP</sequence>
<organism evidence="1 2">
    <name type="scientific">Channa argus</name>
    <name type="common">Northern snakehead</name>
    <name type="synonym">Ophicephalus argus</name>
    <dbReference type="NCBI Taxonomy" id="215402"/>
    <lineage>
        <taxon>Eukaryota</taxon>
        <taxon>Metazoa</taxon>
        <taxon>Chordata</taxon>
        <taxon>Craniata</taxon>
        <taxon>Vertebrata</taxon>
        <taxon>Euteleostomi</taxon>
        <taxon>Actinopterygii</taxon>
        <taxon>Neopterygii</taxon>
        <taxon>Teleostei</taxon>
        <taxon>Neoteleostei</taxon>
        <taxon>Acanthomorphata</taxon>
        <taxon>Anabantaria</taxon>
        <taxon>Anabantiformes</taxon>
        <taxon>Channoidei</taxon>
        <taxon>Channidae</taxon>
        <taxon>Channa</taxon>
    </lineage>
</organism>
<dbReference type="AlphaFoldDB" id="A0A6G1QKK2"/>
<gene>
    <name evidence="1" type="ORF">EXN66_Car018918</name>
</gene>
<accession>A0A6G1QKK2</accession>
<dbReference type="Proteomes" id="UP000503349">
    <property type="component" value="Chromosome 18"/>
</dbReference>
<dbReference type="EMBL" id="CM015729">
    <property type="protein sequence ID" value="KAF3703230.1"/>
    <property type="molecule type" value="Genomic_DNA"/>
</dbReference>
<proteinExistence type="predicted"/>
<keyword evidence="2" id="KW-1185">Reference proteome</keyword>
<evidence type="ECO:0000313" key="2">
    <source>
        <dbReference type="Proteomes" id="UP000503349"/>
    </source>
</evidence>
<name>A0A6G1QKK2_CHAAH</name>
<reference evidence="2" key="2">
    <citation type="submission" date="2019-02" db="EMBL/GenBank/DDBJ databases">
        <title>Opniocepnalus argus Var Kimnra genome.</title>
        <authorList>
            <person name="Zhou C."/>
            <person name="Xiao S."/>
        </authorList>
    </citation>
    <scope>NUCLEOTIDE SEQUENCE [LARGE SCALE GENOMIC DNA]</scope>
</reference>
<protein>
    <submittedName>
        <fullName evidence="1">Uncharacterized protein</fullName>
    </submittedName>
</protein>
<evidence type="ECO:0000313" key="1">
    <source>
        <dbReference type="EMBL" id="KAF3703230.1"/>
    </source>
</evidence>